<evidence type="ECO:0000256" key="2">
    <source>
        <dbReference type="ARBA" id="ARBA00023004"/>
    </source>
</evidence>
<dbReference type="GO" id="GO:0051536">
    <property type="term" value="F:iron-sulfur cluster binding"/>
    <property type="evidence" value="ECO:0007669"/>
    <property type="project" value="UniProtKB-KW"/>
</dbReference>
<dbReference type="InterPro" id="IPR017896">
    <property type="entry name" value="4Fe4S_Fe-S-bd"/>
</dbReference>
<dbReference type="GO" id="GO:0046872">
    <property type="term" value="F:metal ion binding"/>
    <property type="evidence" value="ECO:0007669"/>
    <property type="project" value="UniProtKB-KW"/>
</dbReference>
<dbReference type="AlphaFoldDB" id="A0A1M6PSV1"/>
<keyword evidence="1" id="KW-0479">Metal-binding</keyword>
<dbReference type="OrthoDB" id="9801699at2"/>
<accession>A0A1M6PSV1</accession>
<evidence type="ECO:0000259" key="4">
    <source>
        <dbReference type="PROSITE" id="PS51379"/>
    </source>
</evidence>
<protein>
    <submittedName>
        <fullName evidence="5">4Fe-4S binding domain-containing protein</fullName>
    </submittedName>
</protein>
<dbReference type="SUPFAM" id="SSF54862">
    <property type="entry name" value="4Fe-4S ferredoxins"/>
    <property type="match status" value="1"/>
</dbReference>
<proteinExistence type="predicted"/>
<name>A0A1M6PSV1_PARC5</name>
<dbReference type="PROSITE" id="PS00198">
    <property type="entry name" value="4FE4S_FER_1"/>
    <property type="match status" value="1"/>
</dbReference>
<feature type="domain" description="4Fe-4S ferredoxin-type" evidence="4">
    <location>
        <begin position="59"/>
        <end position="88"/>
    </location>
</feature>
<dbReference type="STRING" id="1121301.SAMN02745912_02281"/>
<organism evidence="5 6">
    <name type="scientific">Paramaledivibacter caminithermalis (strain DSM 15212 / CIP 107654 / DViRD3)</name>
    <name type="common">Clostridium caminithermale</name>
    <dbReference type="NCBI Taxonomy" id="1121301"/>
    <lineage>
        <taxon>Bacteria</taxon>
        <taxon>Bacillati</taxon>
        <taxon>Bacillota</taxon>
        <taxon>Clostridia</taxon>
        <taxon>Peptostreptococcales</taxon>
        <taxon>Caminicellaceae</taxon>
        <taxon>Paramaledivibacter</taxon>
    </lineage>
</organism>
<dbReference type="InterPro" id="IPR017900">
    <property type="entry name" value="4Fe4S_Fe_S_CS"/>
</dbReference>
<dbReference type="EMBL" id="FRAG01000026">
    <property type="protein sequence ID" value="SHK10990.1"/>
    <property type="molecule type" value="Genomic_DNA"/>
</dbReference>
<keyword evidence="6" id="KW-1185">Reference proteome</keyword>
<evidence type="ECO:0000313" key="5">
    <source>
        <dbReference type="EMBL" id="SHK10990.1"/>
    </source>
</evidence>
<dbReference type="Proteomes" id="UP000184465">
    <property type="component" value="Unassembled WGS sequence"/>
</dbReference>
<dbReference type="Pfam" id="PF12838">
    <property type="entry name" value="Fer4_7"/>
    <property type="match status" value="1"/>
</dbReference>
<dbReference type="RefSeq" id="WP_073149968.1">
    <property type="nucleotide sequence ID" value="NZ_FRAG01000026.1"/>
</dbReference>
<sequence length="160" mass="17761">MLERTGVPTAEQIDSVFPSEDRLAKGPVAVIECYQNIPCNPCYTACKRNAIKKFEDINDLPNINHDDCNGCGLCIANCPGLAIMVVDATYSQEEVLIKIPYEFIPLPEEGQVVKGLDREGQYVCNVKVIKILDSKALDRTPIVSIAVPREYMKVVRNFGI</sequence>
<dbReference type="PROSITE" id="PS51379">
    <property type="entry name" value="4FE4S_FER_2"/>
    <property type="match status" value="1"/>
</dbReference>
<evidence type="ECO:0000256" key="3">
    <source>
        <dbReference type="ARBA" id="ARBA00023014"/>
    </source>
</evidence>
<reference evidence="5 6" key="1">
    <citation type="submission" date="2016-11" db="EMBL/GenBank/DDBJ databases">
        <authorList>
            <person name="Jaros S."/>
            <person name="Januszkiewicz K."/>
            <person name="Wedrychowicz H."/>
        </authorList>
    </citation>
    <scope>NUCLEOTIDE SEQUENCE [LARGE SCALE GENOMIC DNA]</scope>
    <source>
        <strain evidence="5 6">DSM 15212</strain>
    </source>
</reference>
<evidence type="ECO:0000313" key="6">
    <source>
        <dbReference type="Proteomes" id="UP000184465"/>
    </source>
</evidence>
<keyword evidence="3" id="KW-0411">Iron-sulfur</keyword>
<gene>
    <name evidence="5" type="ORF">SAMN02745912_02281</name>
</gene>
<evidence type="ECO:0000256" key="1">
    <source>
        <dbReference type="ARBA" id="ARBA00022723"/>
    </source>
</evidence>
<dbReference type="Gene3D" id="3.30.70.20">
    <property type="match status" value="1"/>
</dbReference>
<keyword evidence="2" id="KW-0408">Iron</keyword>